<keyword evidence="5 8" id="KW-1133">Transmembrane helix</keyword>
<evidence type="ECO:0000256" key="4">
    <source>
        <dbReference type="ARBA" id="ARBA00022692"/>
    </source>
</evidence>
<feature type="transmembrane region" description="Helical" evidence="8">
    <location>
        <begin position="318"/>
        <end position="338"/>
    </location>
</feature>
<comment type="subcellular location">
    <subcellularLocation>
        <location evidence="1">Cell membrane</location>
        <topology evidence="1">Multi-pass membrane protein</topology>
    </subcellularLocation>
</comment>
<dbReference type="Gene3D" id="1.20.1250.20">
    <property type="entry name" value="MFS general substrate transporter like domains"/>
    <property type="match status" value="2"/>
</dbReference>
<comment type="caution">
    <text evidence="10">The sequence shown here is derived from an EMBL/GenBank/DDBJ whole genome shotgun (WGS) entry which is preliminary data.</text>
</comment>
<dbReference type="InterPro" id="IPR036259">
    <property type="entry name" value="MFS_trans_sf"/>
</dbReference>
<feature type="transmembrane region" description="Helical" evidence="8">
    <location>
        <begin position="51"/>
        <end position="76"/>
    </location>
</feature>
<dbReference type="PROSITE" id="PS50850">
    <property type="entry name" value="MFS"/>
    <property type="match status" value="1"/>
</dbReference>
<evidence type="ECO:0000256" key="3">
    <source>
        <dbReference type="ARBA" id="ARBA00022475"/>
    </source>
</evidence>
<name>A0ABP8ZRE4_9MICO</name>
<dbReference type="SUPFAM" id="SSF103473">
    <property type="entry name" value="MFS general substrate transporter"/>
    <property type="match status" value="1"/>
</dbReference>
<dbReference type="PANTHER" id="PTHR23517">
    <property type="entry name" value="RESISTANCE PROTEIN MDTM, PUTATIVE-RELATED-RELATED"/>
    <property type="match status" value="1"/>
</dbReference>
<dbReference type="InterPro" id="IPR001958">
    <property type="entry name" value="Tet-R_TetA/multi-R_MdtG-like"/>
</dbReference>
<evidence type="ECO:0000313" key="10">
    <source>
        <dbReference type="EMBL" id="GAA4763696.1"/>
    </source>
</evidence>
<protein>
    <submittedName>
        <fullName evidence="10">MFS transporter</fullName>
    </submittedName>
</protein>
<dbReference type="Proteomes" id="UP001501645">
    <property type="component" value="Unassembled WGS sequence"/>
</dbReference>
<dbReference type="InterPro" id="IPR011701">
    <property type="entry name" value="MFS"/>
</dbReference>
<feature type="transmembrane region" description="Helical" evidence="8">
    <location>
        <begin position="411"/>
        <end position="431"/>
    </location>
</feature>
<evidence type="ECO:0000256" key="2">
    <source>
        <dbReference type="ARBA" id="ARBA00022448"/>
    </source>
</evidence>
<evidence type="ECO:0000256" key="6">
    <source>
        <dbReference type="ARBA" id="ARBA00023136"/>
    </source>
</evidence>
<keyword evidence="11" id="KW-1185">Reference proteome</keyword>
<dbReference type="EMBL" id="BAABKO010000001">
    <property type="protein sequence ID" value="GAA4763696.1"/>
    <property type="molecule type" value="Genomic_DNA"/>
</dbReference>
<feature type="transmembrane region" description="Helical" evidence="8">
    <location>
        <begin position="83"/>
        <end position="102"/>
    </location>
</feature>
<feature type="region of interest" description="Disordered" evidence="7">
    <location>
        <begin position="201"/>
        <end position="227"/>
    </location>
</feature>
<keyword evidence="4 8" id="KW-0812">Transmembrane</keyword>
<feature type="transmembrane region" description="Helical" evidence="8">
    <location>
        <begin position="344"/>
        <end position="366"/>
    </location>
</feature>
<evidence type="ECO:0000259" key="9">
    <source>
        <dbReference type="PROSITE" id="PS50850"/>
    </source>
</evidence>
<evidence type="ECO:0000256" key="8">
    <source>
        <dbReference type="SAM" id="Phobius"/>
    </source>
</evidence>
<feature type="transmembrane region" description="Helical" evidence="8">
    <location>
        <begin position="287"/>
        <end position="306"/>
    </location>
</feature>
<keyword evidence="3" id="KW-1003">Cell membrane</keyword>
<proteinExistence type="predicted"/>
<reference evidence="11" key="1">
    <citation type="journal article" date="2019" name="Int. J. Syst. Evol. Microbiol.">
        <title>The Global Catalogue of Microorganisms (GCM) 10K type strain sequencing project: providing services to taxonomists for standard genome sequencing and annotation.</title>
        <authorList>
            <consortium name="The Broad Institute Genomics Platform"/>
            <consortium name="The Broad Institute Genome Sequencing Center for Infectious Disease"/>
            <person name="Wu L."/>
            <person name="Ma J."/>
        </authorList>
    </citation>
    <scope>NUCLEOTIDE SEQUENCE [LARGE SCALE GENOMIC DNA]</scope>
    <source>
        <strain evidence="11">JCM 18537</strain>
    </source>
</reference>
<dbReference type="PRINTS" id="PR01035">
    <property type="entry name" value="TCRTETA"/>
</dbReference>
<feature type="domain" description="Major facilitator superfamily (MFS) profile" evidence="9">
    <location>
        <begin position="18"/>
        <end position="435"/>
    </location>
</feature>
<evidence type="ECO:0000256" key="5">
    <source>
        <dbReference type="ARBA" id="ARBA00022989"/>
    </source>
</evidence>
<evidence type="ECO:0000256" key="7">
    <source>
        <dbReference type="SAM" id="MobiDB-lite"/>
    </source>
</evidence>
<gene>
    <name evidence="10" type="ORF">GCM10023351_02920</name>
</gene>
<organism evidence="10 11">
    <name type="scientific">Microbacterium gilvum</name>
    <dbReference type="NCBI Taxonomy" id="1336204"/>
    <lineage>
        <taxon>Bacteria</taxon>
        <taxon>Bacillati</taxon>
        <taxon>Actinomycetota</taxon>
        <taxon>Actinomycetes</taxon>
        <taxon>Micrococcales</taxon>
        <taxon>Microbacteriaceae</taxon>
        <taxon>Microbacterium</taxon>
    </lineage>
</organism>
<sequence>MSTRTGSDDAGFDALRRYAPMVYGPTALYSLGQGAILPLLPALAARQGADLAVAALISAAIVVGQLAGNIPAGWLVSRVGERWTMLIAALASLAGIAGMLVAPSIGVLGLSVFLLGFCASSFAVARHTFMTTRVPYRFRARALALVGGSFRLGGFTGPFVSAGLLALFDDEIASVWFFGACLLGVAALVAFGPDPEQKALEAERTAAAPAERGVVPDEAEDTGEPVTGAVATARTGGARSPGVLRTMWRFRGLLARLGTTAASLSAVRSARQAVLPLWGVSIGLDSQTLALVVGVAGAVEFSLFYVSGQVMDRFGRLWAAVPAMLLMGAGFGALAFTHDLDTSVMWFGVLALVIGVGNGLSSGILLTLGADVAPKTDPAPFLGSWRTLTDGGAALTPLVVSAITAAASLPVATAVVGVIGLVGAGAFLRYVPRYAPPRGR</sequence>
<accession>A0ABP8ZRE4</accession>
<feature type="transmembrane region" description="Helical" evidence="8">
    <location>
        <begin position="173"/>
        <end position="191"/>
    </location>
</feature>
<keyword evidence="6 8" id="KW-0472">Membrane</keyword>
<keyword evidence="2" id="KW-0813">Transport</keyword>
<evidence type="ECO:0000313" key="11">
    <source>
        <dbReference type="Proteomes" id="UP001501645"/>
    </source>
</evidence>
<dbReference type="RefSeq" id="WP_425562942.1">
    <property type="nucleotide sequence ID" value="NZ_BAABKO010000001.1"/>
</dbReference>
<feature type="transmembrane region" description="Helical" evidence="8">
    <location>
        <begin position="142"/>
        <end position="167"/>
    </location>
</feature>
<dbReference type="Pfam" id="PF07690">
    <property type="entry name" value="MFS_1"/>
    <property type="match status" value="1"/>
</dbReference>
<dbReference type="PANTHER" id="PTHR23517:SF3">
    <property type="entry name" value="INTEGRAL MEMBRANE TRANSPORT PROTEIN"/>
    <property type="match status" value="1"/>
</dbReference>
<dbReference type="InterPro" id="IPR020846">
    <property type="entry name" value="MFS_dom"/>
</dbReference>
<evidence type="ECO:0000256" key="1">
    <source>
        <dbReference type="ARBA" id="ARBA00004651"/>
    </source>
</evidence>
<dbReference type="InterPro" id="IPR050171">
    <property type="entry name" value="MFS_Transporters"/>
</dbReference>
<feature type="transmembrane region" description="Helical" evidence="8">
    <location>
        <begin position="21"/>
        <end position="45"/>
    </location>
</feature>
<feature type="transmembrane region" description="Helical" evidence="8">
    <location>
        <begin position="108"/>
        <end position="130"/>
    </location>
</feature>